<dbReference type="Pfam" id="PF00156">
    <property type="entry name" value="Pribosyltran"/>
    <property type="match status" value="1"/>
</dbReference>
<dbReference type="STRING" id="1855823.MCCS_07060"/>
<comment type="similarity">
    <text evidence="1">Belongs to the ComF/GntX family.</text>
</comment>
<dbReference type="SUPFAM" id="SSF53271">
    <property type="entry name" value="PRTase-like"/>
    <property type="match status" value="1"/>
</dbReference>
<dbReference type="AlphaFoldDB" id="A0A1W7AAC1"/>
<name>A0A1W7AAC1_9STAP</name>
<keyword evidence="4" id="KW-1185">Reference proteome</keyword>
<dbReference type="InterPro" id="IPR000836">
    <property type="entry name" value="PRTase_dom"/>
</dbReference>
<evidence type="ECO:0000256" key="1">
    <source>
        <dbReference type="ARBA" id="ARBA00008007"/>
    </source>
</evidence>
<dbReference type="KEGG" id="mcak:MCCS_07060"/>
<proteinExistence type="inferred from homology"/>
<evidence type="ECO:0000313" key="3">
    <source>
        <dbReference type="EMBL" id="ARQ06356.1"/>
    </source>
</evidence>
<dbReference type="InterPro" id="IPR029057">
    <property type="entry name" value="PRTase-like"/>
</dbReference>
<sequence>MIKRCLQCEAQIPITLTINTLFHQPKLLCEQCTASFMKVETKRCSHCHKKLADDEKECRDCLFLAKYNVKIEKIYTITDYSPSVKSMIIQYKGMGDYALSKAFAEILLMHYPAHFFRQYDYIIAMPISETRLHDRGFNQVAAILDAAHIPHHDVLATHYRDKQSKMTKKERLKQKNPFYMKQPLKDGSRILLIDDIYTTGLTVHQAASVLLSNKDCKVEVLAFARA</sequence>
<dbReference type="OrthoDB" id="9779910at2"/>
<dbReference type="CDD" id="cd06223">
    <property type="entry name" value="PRTases_typeI"/>
    <property type="match status" value="1"/>
</dbReference>
<dbReference type="GeneID" id="35294843"/>
<dbReference type="PANTHER" id="PTHR47505">
    <property type="entry name" value="DNA UTILIZATION PROTEIN YHGH"/>
    <property type="match status" value="1"/>
</dbReference>
<dbReference type="EMBL" id="CP021059">
    <property type="protein sequence ID" value="ARQ06356.1"/>
    <property type="molecule type" value="Genomic_DNA"/>
</dbReference>
<dbReference type="PANTHER" id="PTHR47505:SF1">
    <property type="entry name" value="DNA UTILIZATION PROTEIN YHGH"/>
    <property type="match status" value="1"/>
</dbReference>
<evidence type="ECO:0000313" key="4">
    <source>
        <dbReference type="Proteomes" id="UP000194154"/>
    </source>
</evidence>
<dbReference type="RefSeq" id="WP_086042029.1">
    <property type="nucleotide sequence ID" value="NZ_CBCRZA010000001.1"/>
</dbReference>
<feature type="domain" description="Phosphoribosyltransferase" evidence="2">
    <location>
        <begin position="138"/>
        <end position="218"/>
    </location>
</feature>
<organism evidence="3 4">
    <name type="scientific">Macrococcoides canis</name>
    <dbReference type="NCBI Taxonomy" id="1855823"/>
    <lineage>
        <taxon>Bacteria</taxon>
        <taxon>Bacillati</taxon>
        <taxon>Bacillota</taxon>
        <taxon>Bacilli</taxon>
        <taxon>Bacillales</taxon>
        <taxon>Staphylococcaceae</taxon>
        <taxon>Macrococcoides</taxon>
    </lineage>
</organism>
<dbReference type="Gene3D" id="3.40.50.2020">
    <property type="match status" value="1"/>
</dbReference>
<reference evidence="3 4" key="1">
    <citation type="journal article" date="2017" name="Int. J. Syst. Evol. Microbiol.">
        <title>Macrococcus canis sp. nov., a skin bacterium associated with infections in dogs.</title>
        <authorList>
            <person name="Gobeli Brawand S."/>
            <person name="Cotting K."/>
            <person name="Gomez-Sanz E."/>
            <person name="Collaud A."/>
            <person name="Thomann A."/>
            <person name="Brodard I."/>
            <person name="Rodriguez-Campos S."/>
            <person name="Strauss C."/>
            <person name="Perreten V."/>
        </authorList>
    </citation>
    <scope>NUCLEOTIDE SEQUENCE [LARGE SCALE GENOMIC DNA]</scope>
    <source>
        <strain evidence="3 4">KM45013</strain>
    </source>
</reference>
<gene>
    <name evidence="3" type="ORF">MCCS_07060</name>
</gene>
<evidence type="ECO:0000259" key="2">
    <source>
        <dbReference type="Pfam" id="PF00156"/>
    </source>
</evidence>
<protein>
    <submittedName>
        <fullName evidence="3">DNA utilization protein GntX</fullName>
    </submittedName>
</protein>
<accession>A0A1W7AAC1</accession>
<dbReference type="Proteomes" id="UP000194154">
    <property type="component" value="Chromosome"/>
</dbReference>
<dbReference type="InterPro" id="IPR051910">
    <property type="entry name" value="ComF/GntX_DNA_util-trans"/>
</dbReference>